<evidence type="ECO:0000313" key="2">
    <source>
        <dbReference type="Proteomes" id="UP000314294"/>
    </source>
</evidence>
<evidence type="ECO:0000313" key="1">
    <source>
        <dbReference type="EMBL" id="TNN89601.1"/>
    </source>
</evidence>
<reference evidence="1 2" key="1">
    <citation type="submission" date="2019-03" db="EMBL/GenBank/DDBJ databases">
        <title>First draft genome of Liparis tanakae, snailfish: a comprehensive survey of snailfish specific genes.</title>
        <authorList>
            <person name="Kim W."/>
            <person name="Song I."/>
            <person name="Jeong J.-H."/>
            <person name="Kim D."/>
            <person name="Kim S."/>
            <person name="Ryu S."/>
            <person name="Song J.Y."/>
            <person name="Lee S.K."/>
        </authorList>
    </citation>
    <scope>NUCLEOTIDE SEQUENCE [LARGE SCALE GENOMIC DNA]</scope>
    <source>
        <tissue evidence="1">Muscle</tissue>
    </source>
</reference>
<dbReference type="AlphaFoldDB" id="A0A4Z2JI48"/>
<keyword evidence="2" id="KW-1185">Reference proteome</keyword>
<proteinExistence type="predicted"/>
<name>A0A4Z2JI48_9TELE</name>
<dbReference type="EMBL" id="SRLO01000001">
    <property type="protein sequence ID" value="TNN89601.1"/>
    <property type="molecule type" value="Genomic_DNA"/>
</dbReference>
<comment type="caution">
    <text evidence="1">The sequence shown here is derived from an EMBL/GenBank/DDBJ whole genome shotgun (WGS) entry which is preliminary data.</text>
</comment>
<gene>
    <name evidence="1" type="ORF">EYF80_000204</name>
</gene>
<organism evidence="1 2">
    <name type="scientific">Liparis tanakae</name>
    <name type="common">Tanaka's snailfish</name>
    <dbReference type="NCBI Taxonomy" id="230148"/>
    <lineage>
        <taxon>Eukaryota</taxon>
        <taxon>Metazoa</taxon>
        <taxon>Chordata</taxon>
        <taxon>Craniata</taxon>
        <taxon>Vertebrata</taxon>
        <taxon>Euteleostomi</taxon>
        <taxon>Actinopterygii</taxon>
        <taxon>Neopterygii</taxon>
        <taxon>Teleostei</taxon>
        <taxon>Neoteleostei</taxon>
        <taxon>Acanthomorphata</taxon>
        <taxon>Eupercaria</taxon>
        <taxon>Perciformes</taxon>
        <taxon>Cottioidei</taxon>
        <taxon>Cottales</taxon>
        <taxon>Liparidae</taxon>
        <taxon>Liparis</taxon>
    </lineage>
</organism>
<dbReference type="Proteomes" id="UP000314294">
    <property type="component" value="Unassembled WGS sequence"/>
</dbReference>
<accession>A0A4Z2JI48</accession>
<sequence length="105" mass="11507">MKRFSAVAFVHAAEVTTEDTVPNARRGHPDIERSANVTYRPGQLARSLRGSATLLLLIIRSGRTICRERRVHENEGGGALTLGEVRICVRGGEDAVTARGQRTLR</sequence>
<protein>
    <submittedName>
        <fullName evidence="1">Uncharacterized protein</fullName>
    </submittedName>
</protein>